<keyword evidence="7" id="KW-0067">ATP-binding</keyword>
<dbReference type="AGR" id="Xenbase:XB-GENE-29082635"/>
<reference evidence="11" key="1">
    <citation type="submission" date="2025-08" db="UniProtKB">
        <authorList>
            <consortium name="RefSeq"/>
        </authorList>
    </citation>
    <scope>IDENTIFICATION</scope>
    <source>
        <strain evidence="11">Nigerian</strain>
        <tissue evidence="11">Liver and blood</tissue>
    </source>
</reference>
<comment type="similarity">
    <text evidence="2">Belongs to the SELO family.</text>
</comment>
<evidence type="ECO:0000256" key="9">
    <source>
        <dbReference type="ARBA" id="ARBA00031547"/>
    </source>
</evidence>
<dbReference type="GeneID" id="100495255"/>
<evidence type="ECO:0000256" key="7">
    <source>
        <dbReference type="ARBA" id="ARBA00022840"/>
    </source>
</evidence>
<evidence type="ECO:0000313" key="11">
    <source>
        <dbReference type="RefSeq" id="XP_031759147.1"/>
    </source>
</evidence>
<evidence type="ECO:0000256" key="2">
    <source>
        <dbReference type="ARBA" id="ARBA00009747"/>
    </source>
</evidence>
<organism evidence="10 11">
    <name type="scientific">Xenopus tropicalis</name>
    <name type="common">Western clawed frog</name>
    <name type="synonym">Silurana tropicalis</name>
    <dbReference type="NCBI Taxonomy" id="8364"/>
    <lineage>
        <taxon>Eukaryota</taxon>
        <taxon>Metazoa</taxon>
        <taxon>Chordata</taxon>
        <taxon>Craniata</taxon>
        <taxon>Vertebrata</taxon>
        <taxon>Euteleostomi</taxon>
        <taxon>Amphibia</taxon>
        <taxon>Batrachia</taxon>
        <taxon>Anura</taxon>
        <taxon>Pipoidea</taxon>
        <taxon>Pipidae</taxon>
        <taxon>Xenopodinae</taxon>
        <taxon>Xenopus</taxon>
        <taxon>Silurana</taxon>
    </lineage>
</organism>
<gene>
    <name evidence="11 12" type="primary">LOC100495255</name>
</gene>
<keyword evidence="8" id="KW-0460">Magnesium</keyword>
<comment type="cofactor">
    <cofactor evidence="1">
        <name>Mg(2+)</name>
        <dbReference type="ChEBI" id="CHEBI:18420"/>
    </cofactor>
</comment>
<sequence length="500" mass="57132">MIQDGFLHICFWVVLCPLYIGLKADLLMDEVGSPTVYMNSTSGTLGFCERRRKVYSVDQWRLSTEDILDELPVDPNRNNYVRRVQECIFSYVSPTPFTSDVRLVAVSEDALENLLDLAISVGETDAFLQFVSGRDGFTDWGPLAHRYGGHQFGVWAGQLGDGRAHLIGTYINRFGERWELQLKGSGRTPYSRGGDGRAVLRSSVREFLCSEAMHYLGIPTSRAASLIVSDDAVWRDQFYNGSLRRERGVCNTDNFSLLSITIDYGPFGFMESYDADYVPNTSDDEGRYSIGNQANVAMFNLNKLRLALNPLLDSKQQQQASQVLRGFPDLYYKRFTELFRAKLGILGENDQDLALISSFLDLMASTRADFIMSFRQLSEISQDQLRSLSIPQEYWALQDIGQQKQFLAWIDAYILRLKRNPEDTDEKRRRRMMLINPRYVLRNWMAESAVRKAESNDFSEVHLLQKTLCQPFHTQKMAEEAGYSQRTPAWAKHLKVSCSS</sequence>
<dbReference type="GO" id="GO:0046872">
    <property type="term" value="F:metal ion binding"/>
    <property type="evidence" value="ECO:0007669"/>
    <property type="project" value="UniProtKB-KW"/>
</dbReference>
<keyword evidence="10" id="KW-1185">Reference proteome</keyword>
<dbReference type="RefSeq" id="XP_031759147.1">
    <property type="nucleotide sequence ID" value="XM_031903287.1"/>
</dbReference>
<keyword evidence="3" id="KW-0808">Transferase</keyword>
<dbReference type="GO" id="GO:0005524">
    <property type="term" value="F:ATP binding"/>
    <property type="evidence" value="ECO:0007669"/>
    <property type="project" value="UniProtKB-KW"/>
</dbReference>
<protein>
    <recommendedName>
        <fullName evidence="9">Selenoprotein O</fullName>
    </recommendedName>
</protein>
<evidence type="ECO:0000256" key="4">
    <source>
        <dbReference type="ARBA" id="ARBA00022695"/>
    </source>
</evidence>
<keyword evidence="4" id="KW-0548">Nucleotidyltransferase</keyword>
<keyword evidence="6" id="KW-0547">Nucleotide-binding</keyword>
<evidence type="ECO:0000313" key="12">
    <source>
        <dbReference type="Xenbase" id="XB-GENE-29082635"/>
    </source>
</evidence>
<dbReference type="Proteomes" id="UP000008143">
    <property type="component" value="Chromosome 6"/>
</dbReference>
<accession>A0A8J1JMN5</accession>
<evidence type="ECO:0000256" key="1">
    <source>
        <dbReference type="ARBA" id="ARBA00001946"/>
    </source>
</evidence>
<dbReference type="AlphaFoldDB" id="A0A8J1JMN5"/>
<dbReference type="GO" id="GO:0016779">
    <property type="term" value="F:nucleotidyltransferase activity"/>
    <property type="evidence" value="ECO:0007669"/>
    <property type="project" value="UniProtKB-KW"/>
</dbReference>
<name>A0A8J1JMN5_XENTR</name>
<proteinExistence type="inferred from homology"/>
<dbReference type="PANTHER" id="PTHR12153:SF18">
    <property type="entry name" value="SELENOPROTEIN O"/>
    <property type="match status" value="1"/>
</dbReference>
<evidence type="ECO:0000313" key="10">
    <source>
        <dbReference type="Proteomes" id="UP000008143"/>
    </source>
</evidence>
<dbReference type="PANTHER" id="PTHR12153">
    <property type="entry name" value="SELENOPROTEIN O"/>
    <property type="match status" value="1"/>
</dbReference>
<evidence type="ECO:0000256" key="3">
    <source>
        <dbReference type="ARBA" id="ARBA00022679"/>
    </source>
</evidence>
<keyword evidence="5" id="KW-0479">Metal-binding</keyword>
<evidence type="ECO:0000256" key="6">
    <source>
        <dbReference type="ARBA" id="ARBA00022741"/>
    </source>
</evidence>
<dbReference type="Pfam" id="PF02696">
    <property type="entry name" value="SelO"/>
    <property type="match status" value="2"/>
</dbReference>
<dbReference type="Xenbase" id="XB-GENE-29082635">
    <property type="gene designation" value="LOC100495255"/>
</dbReference>
<evidence type="ECO:0000256" key="8">
    <source>
        <dbReference type="ARBA" id="ARBA00022842"/>
    </source>
</evidence>
<evidence type="ECO:0000256" key="5">
    <source>
        <dbReference type="ARBA" id="ARBA00022723"/>
    </source>
</evidence>
<dbReference type="InterPro" id="IPR003846">
    <property type="entry name" value="SelO"/>
</dbReference>